<organism evidence="2 3">
    <name type="scientific">Euplotes crassus</name>
    <dbReference type="NCBI Taxonomy" id="5936"/>
    <lineage>
        <taxon>Eukaryota</taxon>
        <taxon>Sar</taxon>
        <taxon>Alveolata</taxon>
        <taxon>Ciliophora</taxon>
        <taxon>Intramacronucleata</taxon>
        <taxon>Spirotrichea</taxon>
        <taxon>Hypotrichia</taxon>
        <taxon>Euplotida</taxon>
        <taxon>Euplotidae</taxon>
        <taxon>Moneuplotes</taxon>
    </lineage>
</organism>
<evidence type="ECO:0000313" key="3">
    <source>
        <dbReference type="Proteomes" id="UP001295684"/>
    </source>
</evidence>
<feature type="compositionally biased region" description="Low complexity" evidence="1">
    <location>
        <begin position="268"/>
        <end position="284"/>
    </location>
</feature>
<sequence length="315" mass="35785">MHKSKAQNLTFTYNISLSNLSPPGSTYAYPTPSPPVPVPPLKPKAVRALPSCGQCSCDINNKARGPSFRPGFQEGAQIGRTGKAISGDEVMKMYQKEIDKLNSPVGLQKRSMIKSSVKRFKSPAGIKPKKFEQPIHTVPIADKKVKKKLRQSFNGKKKKRKFILKNYCPEILNLKLRSKSKKRIFSRDRSKRRNLKKFCRDMSMRPLSPLLPYRKMQPLILNKSNMMKESSSRSRKFLKKILFHHNPNTKPPHPLVQNSPKFAQNALNPSQSFSKPSFSPKNSSIDTEPPHAQPPLQNPKFPLHELQIPELTLED</sequence>
<accession>A0AAD1ULF4</accession>
<evidence type="ECO:0000256" key="1">
    <source>
        <dbReference type="SAM" id="MobiDB-lite"/>
    </source>
</evidence>
<dbReference type="Proteomes" id="UP001295684">
    <property type="component" value="Unassembled WGS sequence"/>
</dbReference>
<dbReference type="EMBL" id="CAMPGE010010134">
    <property type="protein sequence ID" value="CAI2368990.1"/>
    <property type="molecule type" value="Genomic_DNA"/>
</dbReference>
<dbReference type="AlphaFoldDB" id="A0AAD1ULF4"/>
<name>A0AAD1ULF4_EUPCR</name>
<proteinExistence type="predicted"/>
<reference evidence="2" key="1">
    <citation type="submission" date="2023-07" db="EMBL/GenBank/DDBJ databases">
        <authorList>
            <consortium name="AG Swart"/>
            <person name="Singh M."/>
            <person name="Singh A."/>
            <person name="Seah K."/>
            <person name="Emmerich C."/>
        </authorList>
    </citation>
    <scope>NUCLEOTIDE SEQUENCE</scope>
    <source>
        <strain evidence="2">DP1</strain>
    </source>
</reference>
<feature type="compositionally biased region" description="Polar residues" evidence="1">
    <location>
        <begin position="256"/>
        <end position="267"/>
    </location>
</feature>
<comment type="caution">
    <text evidence="2">The sequence shown here is derived from an EMBL/GenBank/DDBJ whole genome shotgun (WGS) entry which is preliminary data.</text>
</comment>
<feature type="region of interest" description="Disordered" evidence="1">
    <location>
        <begin position="244"/>
        <end position="315"/>
    </location>
</feature>
<gene>
    <name evidence="2" type="ORF">ECRASSUSDP1_LOCUS10286</name>
</gene>
<evidence type="ECO:0000313" key="2">
    <source>
        <dbReference type="EMBL" id="CAI2368990.1"/>
    </source>
</evidence>
<keyword evidence="3" id="KW-1185">Reference proteome</keyword>
<protein>
    <submittedName>
        <fullName evidence="2">Uncharacterized protein</fullName>
    </submittedName>
</protein>